<comment type="pathway">
    <text evidence="1">Purine metabolism; IMP biosynthesis via de novo pathway; 5-amino-1-(5-phospho-D-ribosyl)imidazole-4-carboxamide from 5-amino-1-(5-phospho-D-ribosyl)imidazole-4-carboxylate: step 1/2.</text>
</comment>
<protein>
    <submittedName>
        <fullName evidence="13">CLUMA_CG003275, isoform A</fullName>
    </submittedName>
</protein>
<organism evidence="13 14">
    <name type="scientific">Clunio marinus</name>
    <dbReference type="NCBI Taxonomy" id="568069"/>
    <lineage>
        <taxon>Eukaryota</taxon>
        <taxon>Metazoa</taxon>
        <taxon>Ecdysozoa</taxon>
        <taxon>Arthropoda</taxon>
        <taxon>Hexapoda</taxon>
        <taxon>Insecta</taxon>
        <taxon>Pterygota</taxon>
        <taxon>Neoptera</taxon>
        <taxon>Endopterygota</taxon>
        <taxon>Diptera</taxon>
        <taxon>Nematocera</taxon>
        <taxon>Chironomoidea</taxon>
        <taxon>Chironomidae</taxon>
        <taxon>Clunio</taxon>
    </lineage>
</organism>
<evidence type="ECO:0000256" key="1">
    <source>
        <dbReference type="ARBA" id="ARBA00004672"/>
    </source>
</evidence>
<dbReference type="GO" id="GO:0005829">
    <property type="term" value="C:cytosol"/>
    <property type="evidence" value="ECO:0007669"/>
    <property type="project" value="TreeGrafter"/>
</dbReference>
<dbReference type="UniPathway" id="UPA00074">
    <property type="reaction ID" value="UER00130"/>
</dbReference>
<evidence type="ECO:0000313" key="13">
    <source>
        <dbReference type="EMBL" id="CRK89596.1"/>
    </source>
</evidence>
<dbReference type="CDD" id="cd01416">
    <property type="entry name" value="SAICAR_synt_Ade5"/>
    <property type="match status" value="1"/>
</dbReference>
<evidence type="ECO:0000256" key="3">
    <source>
        <dbReference type="ARBA" id="ARBA00010478"/>
    </source>
</evidence>
<evidence type="ECO:0000256" key="8">
    <source>
        <dbReference type="ARBA" id="ARBA00022793"/>
    </source>
</evidence>
<accession>A0A1J1HQD6</accession>
<keyword evidence="9" id="KW-0067">ATP-binding</keyword>
<evidence type="ECO:0000256" key="7">
    <source>
        <dbReference type="ARBA" id="ARBA00022755"/>
    </source>
</evidence>
<dbReference type="Gene3D" id="3.30.470.20">
    <property type="entry name" value="ATP-grasp fold, B domain"/>
    <property type="match status" value="1"/>
</dbReference>
<gene>
    <name evidence="13" type="ORF">CLUMA_CG003275</name>
</gene>
<evidence type="ECO:0000259" key="12">
    <source>
        <dbReference type="SMART" id="SM01001"/>
    </source>
</evidence>
<comment type="similarity">
    <text evidence="4">In the N-terminal section; belongs to the SAICAR synthetase family.</text>
</comment>
<dbReference type="Pfam" id="PF10171">
    <property type="entry name" value="Tim29"/>
    <property type="match status" value="1"/>
</dbReference>
<evidence type="ECO:0000256" key="6">
    <source>
        <dbReference type="ARBA" id="ARBA00022741"/>
    </source>
</evidence>
<dbReference type="OrthoDB" id="9991235at2759"/>
<comment type="pathway">
    <text evidence="2">Purine metabolism; IMP biosynthesis via de novo pathway; 5-amino-1-(5-phospho-D-ribosyl)imidazole-4-carboxylate from 5-amino-1-(5-phospho-D-ribosyl)imidazole (carboxylase route): step 1/1.</text>
</comment>
<dbReference type="Proteomes" id="UP000183832">
    <property type="component" value="Unassembled WGS sequence"/>
</dbReference>
<dbReference type="EMBL" id="CVRI01000013">
    <property type="protein sequence ID" value="CRK89596.1"/>
    <property type="molecule type" value="Genomic_DNA"/>
</dbReference>
<sequence length="618" mass="70284">MSAIKVGDYELGKLLNEGKTKQIFDLPDHPGLVLLMNKDRISAHNGVRMDDMEGKAMISNQTNAKVFELLNLAGVKTAFVKLASEKAFLARKCEMVPIEWVTRRLATGSFLKRNPGINEGFRFAPPKQETFFKDDANDDPQWSEEQIISAKFNVNNLLIGSDEVDIMRQTTILVFEILEKAWNTRNCALVDMKIEFGVDENGEILVADVIDSDSWRLWPSGDKRLMVDKQVYRNLSQVTSSALETVKRNFQWVSEQLDNIVPKSDHLVVIIMGSASDKEHCQKIAKHCNDLGLNVEMRVSSAHKVTKGTLQIVSEYEGVVNNLVFITVAGRSNGLGPVLSGNTSFPVINCPPVNSNNLNIDLWSSINLPSGLGCATVIYPEAAALNAAQILGITNFMIWSKLRVRMINNLIGFELKSKVDCPSENQNIRKISFKKNMSLKTISSRFYKLEMPKRFKGTIVERWANYWKGLARDYKEVAIDSAKTIRGNRVKSTVYGLSGVFLYSCYKTNPDYRSFNEQLKKSEQMVSLVSPDCQNLVATEYLKLLERSRNNESLRTTSLGFFSIMWIDNNSSNLSTYEAKCDYLKPDYQHFHERIIDIGFWRNWWNLTRKLKDYDVNY</sequence>
<dbReference type="InterPro" id="IPR018236">
    <property type="entry name" value="SAICAR_synthetase_CS"/>
</dbReference>
<dbReference type="PROSITE" id="PS01057">
    <property type="entry name" value="SAICAR_SYNTHETASE_1"/>
    <property type="match status" value="1"/>
</dbReference>
<dbReference type="Pfam" id="PF01259">
    <property type="entry name" value="SAICAR_synt"/>
    <property type="match status" value="1"/>
</dbReference>
<reference evidence="13 14" key="1">
    <citation type="submission" date="2015-04" db="EMBL/GenBank/DDBJ databases">
        <authorList>
            <person name="Syromyatnikov M.Y."/>
            <person name="Popov V.N."/>
        </authorList>
    </citation>
    <scope>NUCLEOTIDE SEQUENCE [LARGE SCALE GENOMIC DNA]</scope>
</reference>
<dbReference type="Gene3D" id="3.40.50.1970">
    <property type="match status" value="1"/>
</dbReference>
<dbReference type="GO" id="GO:0004639">
    <property type="term" value="F:phosphoribosylaminoimidazolesuccinocarboxamide synthase activity"/>
    <property type="evidence" value="ECO:0007669"/>
    <property type="project" value="InterPro"/>
</dbReference>
<dbReference type="PROSITE" id="PS01058">
    <property type="entry name" value="SAICAR_SYNTHETASE_2"/>
    <property type="match status" value="1"/>
</dbReference>
<dbReference type="STRING" id="568069.A0A1J1HQD6"/>
<dbReference type="Gene3D" id="3.30.200.20">
    <property type="entry name" value="Phosphorylase Kinase, domain 1"/>
    <property type="match status" value="1"/>
</dbReference>
<keyword evidence="8" id="KW-0210">Decarboxylase</keyword>
<name>A0A1J1HQD6_9DIPT</name>
<dbReference type="GO" id="GO:0042721">
    <property type="term" value="C:TIM22 mitochondrial import inner membrane insertion complex"/>
    <property type="evidence" value="ECO:0007669"/>
    <property type="project" value="InterPro"/>
</dbReference>
<keyword evidence="11" id="KW-0511">Multifunctional enzyme</keyword>
<dbReference type="InterPro" id="IPR028923">
    <property type="entry name" value="SAICAR_synt/ADE2_N"/>
</dbReference>
<dbReference type="AlphaFoldDB" id="A0A1J1HQD6"/>
<evidence type="ECO:0000256" key="11">
    <source>
        <dbReference type="ARBA" id="ARBA00023268"/>
    </source>
</evidence>
<keyword evidence="7" id="KW-0658">Purine biosynthesis</keyword>
<evidence type="ECO:0000313" key="14">
    <source>
        <dbReference type="Proteomes" id="UP000183832"/>
    </source>
</evidence>
<dbReference type="GO" id="GO:0016831">
    <property type="term" value="F:carboxy-lyase activity"/>
    <property type="evidence" value="ECO:0007669"/>
    <property type="project" value="UniProtKB-KW"/>
</dbReference>
<evidence type="ECO:0000256" key="5">
    <source>
        <dbReference type="ARBA" id="ARBA00022598"/>
    </source>
</evidence>
<dbReference type="PANTHER" id="PTHR43599:SF3">
    <property type="entry name" value="SI:DKEY-6E2.2"/>
    <property type="match status" value="1"/>
</dbReference>
<dbReference type="GO" id="GO:0005524">
    <property type="term" value="F:ATP binding"/>
    <property type="evidence" value="ECO:0007669"/>
    <property type="project" value="UniProtKB-KW"/>
</dbReference>
<evidence type="ECO:0000256" key="10">
    <source>
        <dbReference type="ARBA" id="ARBA00023239"/>
    </source>
</evidence>
<dbReference type="HAMAP" id="MF_00137">
    <property type="entry name" value="SAICAR_synth"/>
    <property type="match status" value="1"/>
</dbReference>
<dbReference type="FunFam" id="3.30.470.20:FF:000020">
    <property type="entry name" value="Probable multifunctional protein ADE2"/>
    <property type="match status" value="1"/>
</dbReference>
<dbReference type="PANTHER" id="PTHR43599">
    <property type="entry name" value="MULTIFUNCTIONAL PROTEIN ADE2"/>
    <property type="match status" value="1"/>
</dbReference>
<dbReference type="InterPro" id="IPR019322">
    <property type="entry name" value="TIMM29"/>
</dbReference>
<dbReference type="GO" id="GO:0006189">
    <property type="term" value="P:'de novo' IMP biosynthetic process"/>
    <property type="evidence" value="ECO:0007669"/>
    <property type="project" value="UniProtKB-UniPathway"/>
</dbReference>
<dbReference type="SUPFAM" id="SSF56104">
    <property type="entry name" value="SAICAR synthase-like"/>
    <property type="match status" value="1"/>
</dbReference>
<dbReference type="SMART" id="SM01001">
    <property type="entry name" value="AIRC"/>
    <property type="match status" value="1"/>
</dbReference>
<keyword evidence="14" id="KW-1185">Reference proteome</keyword>
<keyword evidence="6" id="KW-0547">Nucleotide-binding</keyword>
<dbReference type="FunFam" id="3.30.200.20:FF:000183">
    <property type="entry name" value="Probable multifunctional protein ADE2"/>
    <property type="match status" value="1"/>
</dbReference>
<evidence type="ECO:0000256" key="9">
    <source>
        <dbReference type="ARBA" id="ARBA00022840"/>
    </source>
</evidence>
<feature type="domain" description="PurE" evidence="12">
    <location>
        <begin position="266"/>
        <end position="413"/>
    </location>
</feature>
<keyword evidence="10" id="KW-0456">Lyase</keyword>
<keyword evidence="5" id="KW-0436">Ligase</keyword>
<dbReference type="InterPro" id="IPR050089">
    <property type="entry name" value="SAICAR_synthetase"/>
</dbReference>
<dbReference type="SUPFAM" id="SSF52255">
    <property type="entry name" value="N5-CAIR mutase (phosphoribosylaminoimidazole carboxylase, PurE)"/>
    <property type="match status" value="1"/>
</dbReference>
<dbReference type="InterPro" id="IPR000031">
    <property type="entry name" value="PurE_dom"/>
</dbReference>
<proteinExistence type="inferred from homology"/>
<evidence type="ECO:0000256" key="2">
    <source>
        <dbReference type="ARBA" id="ARBA00004747"/>
    </source>
</evidence>
<dbReference type="Pfam" id="PF00731">
    <property type="entry name" value="AIRC"/>
    <property type="match status" value="1"/>
</dbReference>
<evidence type="ECO:0000256" key="4">
    <source>
        <dbReference type="ARBA" id="ARBA00011020"/>
    </source>
</evidence>
<comment type="similarity">
    <text evidence="3">In the C-terminal section; belongs to the AIR carboxylase family. Class II subfamily.</text>
</comment>